<dbReference type="PROSITE" id="PS50994">
    <property type="entry name" value="INTEGRASE"/>
    <property type="match status" value="1"/>
</dbReference>
<dbReference type="InterPro" id="IPR050951">
    <property type="entry name" value="Retrovirus_Pol_polyprotein"/>
</dbReference>
<dbReference type="InterPro" id="IPR001810">
    <property type="entry name" value="F-box_dom"/>
</dbReference>
<proteinExistence type="predicted"/>
<dbReference type="InterPro" id="IPR012337">
    <property type="entry name" value="RNaseH-like_sf"/>
</dbReference>
<dbReference type="SUPFAM" id="SSF54001">
    <property type="entry name" value="Cysteine proteinases"/>
    <property type="match status" value="1"/>
</dbReference>
<dbReference type="FunFam" id="3.30.420.10:FF:000032">
    <property type="entry name" value="Retrovirus-related Pol polyprotein from transposon 297-like Protein"/>
    <property type="match status" value="1"/>
</dbReference>
<dbReference type="InterPro" id="IPR038765">
    <property type="entry name" value="Papain-like_cys_pep_sf"/>
</dbReference>
<reference evidence="3" key="1">
    <citation type="submission" date="2022-08" db="UniProtKB">
        <authorList>
            <consortium name="EnsemblMetazoa"/>
        </authorList>
    </citation>
    <scope>IDENTIFICATION</scope>
    <source>
        <strain evidence="3">05x7-T-G4-1.051#20</strain>
    </source>
</reference>
<dbReference type="InterPro" id="IPR036047">
    <property type="entry name" value="F-box-like_dom_sf"/>
</dbReference>
<evidence type="ECO:0000256" key="1">
    <source>
        <dbReference type="SAM" id="MobiDB-lite"/>
    </source>
</evidence>
<dbReference type="Gene3D" id="3.30.420.10">
    <property type="entry name" value="Ribonuclease H-like superfamily/Ribonuclease H"/>
    <property type="match status" value="1"/>
</dbReference>
<organism evidence="3 4">
    <name type="scientific">Magallana gigas</name>
    <name type="common">Pacific oyster</name>
    <name type="synonym">Crassostrea gigas</name>
    <dbReference type="NCBI Taxonomy" id="29159"/>
    <lineage>
        <taxon>Eukaryota</taxon>
        <taxon>Metazoa</taxon>
        <taxon>Spiralia</taxon>
        <taxon>Lophotrochozoa</taxon>
        <taxon>Mollusca</taxon>
        <taxon>Bivalvia</taxon>
        <taxon>Autobranchia</taxon>
        <taxon>Pteriomorphia</taxon>
        <taxon>Ostreida</taxon>
        <taxon>Ostreoidea</taxon>
        <taxon>Ostreidae</taxon>
        <taxon>Magallana</taxon>
    </lineage>
</organism>
<dbReference type="InterPro" id="IPR036397">
    <property type="entry name" value="RNaseH_sf"/>
</dbReference>
<dbReference type="EnsemblMetazoa" id="G33400.1">
    <property type="protein sequence ID" value="G33400.1:cds"/>
    <property type="gene ID" value="G33400"/>
</dbReference>
<dbReference type="PANTHER" id="PTHR37984">
    <property type="entry name" value="PROTEIN CBG26694"/>
    <property type="match status" value="1"/>
</dbReference>
<dbReference type="Gene3D" id="1.10.340.70">
    <property type="match status" value="1"/>
</dbReference>
<dbReference type="Pfam" id="PF00646">
    <property type="entry name" value="F-box"/>
    <property type="match status" value="1"/>
</dbReference>
<dbReference type="Pfam" id="PF17921">
    <property type="entry name" value="Integrase_H2C2"/>
    <property type="match status" value="1"/>
</dbReference>
<name>A0A8W8MEF8_MAGGI</name>
<keyword evidence="4" id="KW-1185">Reference proteome</keyword>
<sequence length="999" mass="113959">MTLQPDANLLDAVFNFLKSKRFPSDSTKNQKDAIRRRSKKFKLGEDDTLYYLAKGKELIVVRDPDHYIRVFEECHSSTTGAHLGRDRTISRARDRYYWPTMYTYLAERVKECDRCQRSANAAPSTAPPLQVIPVTTDVWNKIGIDVFNYKESANGYKHVITVTDYFSKWVEAVAVKDKTADTIAEFLIKIILRNGAPRVLVSDNGSEFKNQTIQRLTSTYGINHIFTTSYHPQANGLDERTNQTLKQSLRKLVHDNQDEWPKYIDYVVSAINMTIQSSTGYAPIFLKELRTPRMGLQNQLEPCTDISISEITENRIHYSIECRNKIFKEAEDNIKQAQEKQKTNYDKRHNIIRHTFKIHDKVLLLNLRRKTKKGHKEEEKWLGPYTITKINASGIFTMISSTGKQIKCHGSQLKPYISADGFETHESSPPLHTAQTGSAKHILNEIANDAGNHVIMGDMHQGEHPFTNDLAAGSQCSSMSYTSILYASSTNICSWSTDDVNHVLLQGHILHTNQLNFLQRNVPDLDNRLAIDELPKEPTILIANTPVSFQVNMLTPTFFIFQNFQSEFTKILHQNDNIDGFLVRFGDYTTAIICHDDHYHLFDSHARDANGFPDQAGKAVAIYFPNSVSLCRHFQQFGDCRNIMAEQQIDVFPVQVYRPVSSDETNLNLLADIIVGDDSCPPSTSARDTSTKGKRGSKTKKPSQNSGSSLTSKRQASTKGKGKKGFETKQLCKNSSTSRVYSLRKEPPAKRFSNSWETGIQLPKRRKNTHNTSFNKDFFSSLPDNILLTILSKVPKCESHIRSIALVCCRWNAMVPYLRENLENSCLKSMLGSINVTHLIESNFTLVQSKTYPNFPLLNHRPAVLSDATIATCVFDDHSSYQVDPLPSTTPVFLDDLTKTFAFILSKVGIHVQCDQSRSFLLMAESIFQLFSNWRISNRSQNHLISDYLYTWHIKTRTPMKRIGNIVILTKEQVQAYNRWLESYVDFRDYQHFQNPLSN</sequence>
<dbReference type="InterPro" id="IPR041588">
    <property type="entry name" value="Integrase_H2C2"/>
</dbReference>
<dbReference type="SUPFAM" id="SSF81383">
    <property type="entry name" value="F-box domain"/>
    <property type="match status" value="1"/>
</dbReference>
<feature type="domain" description="Integrase catalytic" evidence="2">
    <location>
        <begin position="129"/>
        <end position="291"/>
    </location>
</feature>
<dbReference type="GO" id="GO:0015074">
    <property type="term" value="P:DNA integration"/>
    <property type="evidence" value="ECO:0007669"/>
    <property type="project" value="InterPro"/>
</dbReference>
<dbReference type="Gene3D" id="1.20.1280.50">
    <property type="match status" value="1"/>
</dbReference>
<dbReference type="FunFam" id="1.10.340.70:FF:000001">
    <property type="entry name" value="Retrovirus-related Pol polyprotein from transposon gypsy-like Protein"/>
    <property type="match status" value="1"/>
</dbReference>
<evidence type="ECO:0000259" key="2">
    <source>
        <dbReference type="PROSITE" id="PS50994"/>
    </source>
</evidence>
<dbReference type="Gene3D" id="3.90.70.120">
    <property type="match status" value="1"/>
</dbReference>
<feature type="compositionally biased region" description="Basic residues" evidence="1">
    <location>
        <begin position="692"/>
        <end position="701"/>
    </location>
</feature>
<evidence type="ECO:0000313" key="3">
    <source>
        <dbReference type="EnsemblMetazoa" id="G33400.1:cds"/>
    </source>
</evidence>
<dbReference type="SUPFAM" id="SSF53098">
    <property type="entry name" value="Ribonuclease H-like"/>
    <property type="match status" value="1"/>
</dbReference>
<accession>A0A8W8MEF8</accession>
<dbReference type="PANTHER" id="PTHR37984:SF5">
    <property type="entry name" value="PROTEIN NYNRIN-LIKE"/>
    <property type="match status" value="1"/>
</dbReference>
<dbReference type="GO" id="GO:0003676">
    <property type="term" value="F:nucleic acid binding"/>
    <property type="evidence" value="ECO:0007669"/>
    <property type="project" value="InterPro"/>
</dbReference>
<dbReference type="InterPro" id="IPR001584">
    <property type="entry name" value="Integrase_cat-core"/>
</dbReference>
<evidence type="ECO:0000313" key="4">
    <source>
        <dbReference type="Proteomes" id="UP000005408"/>
    </source>
</evidence>
<dbReference type="Pfam" id="PF00665">
    <property type="entry name" value="rve"/>
    <property type="match status" value="1"/>
</dbReference>
<feature type="compositionally biased region" description="Polar residues" evidence="1">
    <location>
        <begin position="702"/>
        <end position="718"/>
    </location>
</feature>
<dbReference type="AlphaFoldDB" id="A0A8W8MEF8"/>
<protein>
    <recommendedName>
        <fullName evidence="2">Integrase catalytic domain-containing protein</fullName>
    </recommendedName>
</protein>
<dbReference type="Proteomes" id="UP000005408">
    <property type="component" value="Unassembled WGS sequence"/>
</dbReference>
<feature type="region of interest" description="Disordered" evidence="1">
    <location>
        <begin position="681"/>
        <end position="728"/>
    </location>
</feature>